<organism evidence="1 2">
    <name type="scientific">Polynucleobacter asymbioticus</name>
    <dbReference type="NCBI Taxonomy" id="576611"/>
    <lineage>
        <taxon>Bacteria</taxon>
        <taxon>Pseudomonadati</taxon>
        <taxon>Pseudomonadota</taxon>
        <taxon>Betaproteobacteria</taxon>
        <taxon>Burkholderiales</taxon>
        <taxon>Burkholderiaceae</taxon>
        <taxon>Polynucleobacter</taxon>
    </lineage>
</organism>
<dbReference type="Proteomes" id="UP000182060">
    <property type="component" value="Chromosome"/>
</dbReference>
<name>A0AAC9IV56_9BURK</name>
<dbReference type="EMBL" id="CP015017">
    <property type="protein sequence ID" value="APC01173.1"/>
    <property type="molecule type" value="Genomic_DNA"/>
</dbReference>
<gene>
    <name evidence="1" type="ORF">AOC25_05880</name>
</gene>
<sequence>MGSNHHQDISPSMGWLLALCGEGLPVLCQPIFKICQWGRGLNLIKLTPEIFFGLYIFYLIPPSSDFRFSFARYNSWPRLFLFILKEMPICSGLKG</sequence>
<evidence type="ECO:0000313" key="1">
    <source>
        <dbReference type="EMBL" id="APC01173.1"/>
    </source>
</evidence>
<reference evidence="1" key="1">
    <citation type="journal article" date="2017" name="Appl. Environ. Microbiol.">
        <title>Microdiversification of a pelagic Polynucleobacter species is mainly driven by acquisition of genomic islands from a partially interspecific gene pool.</title>
        <authorList>
            <person name="Hoetzinger M."/>
            <person name="Hahn M.W."/>
            <person name="Jezberova J."/>
            <person name="Schmidt J."/>
            <person name="Koll U."/>
        </authorList>
    </citation>
    <scope>NUCLEOTIDE SEQUENCE</scope>
    <source>
        <strain evidence="1">MWH-RechtKol4</strain>
    </source>
</reference>
<proteinExistence type="predicted"/>
<evidence type="ECO:0000313" key="2">
    <source>
        <dbReference type="Proteomes" id="UP000182060"/>
    </source>
</evidence>
<dbReference type="AlphaFoldDB" id="A0AAC9IV56"/>
<protein>
    <submittedName>
        <fullName evidence="1">Uncharacterized protein</fullName>
    </submittedName>
</protein>
<accession>A0AAC9IV56</accession>